<dbReference type="AlphaFoldDB" id="A0A2W1FGK5"/>
<name>A0A2W1FGK5_9PLEO</name>
<sequence>MKDSMQHQDVIAWDKKYHGMGPYRLAASMFVVQGTTDPLVYLNNVESDFNQTFVVQDTQVDYLAWIKDYCDHVKLPKGCHLETVEPITDT</sequence>
<proteinExistence type="predicted"/>
<dbReference type="Proteomes" id="UP000245464">
    <property type="component" value="Chromosome 2"/>
</dbReference>
<dbReference type="KEGG" id="ptrr:90955669"/>
<gene>
    <name evidence="1" type="ORF">PtrM4_072000</name>
</gene>
<reference evidence="1 2" key="1">
    <citation type="journal article" date="2018" name="BMC Genomics">
        <title>Comparative genomics of the wheat fungal pathogen Pyrenophora tritici-repentis reveals chromosomal variations and genome plasticity.</title>
        <authorList>
            <person name="Moolhuijzen P."/>
            <person name="See P.T."/>
            <person name="Hane J.K."/>
            <person name="Shi G."/>
            <person name="Liu Z."/>
            <person name="Oliver R.P."/>
            <person name="Moffat C.S."/>
        </authorList>
    </citation>
    <scope>NUCLEOTIDE SEQUENCE [LARGE SCALE GENOMIC DNA]</scope>
    <source>
        <strain evidence="1">M4</strain>
    </source>
</reference>
<accession>A0A2W1FGK5</accession>
<comment type="caution">
    <text evidence="1">The sequence shown here is derived from an EMBL/GenBank/DDBJ whole genome shotgun (WGS) entry which is preliminary data.</text>
</comment>
<dbReference type="RefSeq" id="XP_065964596.1">
    <property type="nucleotide sequence ID" value="XM_066105969.1"/>
</dbReference>
<dbReference type="EMBL" id="NQIK02000002">
    <property type="protein sequence ID" value="KAF7575576.1"/>
    <property type="molecule type" value="Genomic_DNA"/>
</dbReference>
<evidence type="ECO:0000313" key="2">
    <source>
        <dbReference type="Proteomes" id="UP000245464"/>
    </source>
</evidence>
<dbReference type="GeneID" id="90955669"/>
<dbReference type="OrthoDB" id="5382058at2759"/>
<evidence type="ECO:0000313" key="1">
    <source>
        <dbReference type="EMBL" id="KAF7575576.1"/>
    </source>
</evidence>
<organism evidence="1 2">
    <name type="scientific">Pyrenophora tritici-repentis</name>
    <dbReference type="NCBI Taxonomy" id="45151"/>
    <lineage>
        <taxon>Eukaryota</taxon>
        <taxon>Fungi</taxon>
        <taxon>Dikarya</taxon>
        <taxon>Ascomycota</taxon>
        <taxon>Pezizomycotina</taxon>
        <taxon>Dothideomycetes</taxon>
        <taxon>Pleosporomycetidae</taxon>
        <taxon>Pleosporales</taxon>
        <taxon>Pleosporineae</taxon>
        <taxon>Pleosporaceae</taxon>
        <taxon>Pyrenophora</taxon>
    </lineage>
</organism>
<protein>
    <submittedName>
        <fullName evidence="1">Uncharacterized protein</fullName>
    </submittedName>
</protein>